<evidence type="ECO:0000313" key="9">
    <source>
        <dbReference type="Proteomes" id="UP000466952"/>
    </source>
</evidence>
<dbReference type="Proteomes" id="UP000434462">
    <property type="component" value="Unassembled WGS sequence"/>
</dbReference>
<feature type="domain" description="DUF6956" evidence="1">
    <location>
        <begin position="1"/>
        <end position="78"/>
    </location>
</feature>
<gene>
    <name evidence="5" type="ORF">GAP55_14220</name>
    <name evidence="2" type="ORF">GAQ70_16865</name>
    <name evidence="3" type="ORF">GAQ72_15435</name>
    <name evidence="4" type="ORF">GAQ75_18580</name>
</gene>
<dbReference type="Proteomes" id="UP000438773">
    <property type="component" value="Unassembled WGS sequence"/>
</dbReference>
<evidence type="ECO:0000313" key="3">
    <source>
        <dbReference type="EMBL" id="KAB4113745.1"/>
    </source>
</evidence>
<dbReference type="AlphaFoldDB" id="A0A6I0L332"/>
<protein>
    <recommendedName>
        <fullName evidence="1">DUF6956 domain-containing protein</fullName>
    </recommendedName>
</protein>
<evidence type="ECO:0000313" key="4">
    <source>
        <dbReference type="EMBL" id="KAB4121694.1"/>
    </source>
</evidence>
<dbReference type="Proteomes" id="UP000466952">
    <property type="component" value="Unassembled WGS sequence"/>
</dbReference>
<evidence type="ECO:0000313" key="8">
    <source>
        <dbReference type="Proteomes" id="UP000441711"/>
    </source>
</evidence>
<evidence type="ECO:0000313" key="7">
    <source>
        <dbReference type="Proteomes" id="UP000438773"/>
    </source>
</evidence>
<dbReference type="EMBL" id="WCUP01000012">
    <property type="protein sequence ID" value="KAB4108026.1"/>
    <property type="molecule type" value="Genomic_DNA"/>
</dbReference>
<name>A0A6I0L332_BACUN</name>
<evidence type="ECO:0000313" key="2">
    <source>
        <dbReference type="EMBL" id="KAB4108026.1"/>
    </source>
</evidence>
<dbReference type="EMBL" id="WCUQ01000012">
    <property type="protein sequence ID" value="KAB4121694.1"/>
    <property type="molecule type" value="Genomic_DNA"/>
</dbReference>
<evidence type="ECO:0000259" key="1">
    <source>
        <dbReference type="Pfam" id="PF22273"/>
    </source>
</evidence>
<dbReference type="RefSeq" id="WP_005832535.1">
    <property type="nucleotide sequence ID" value="NZ_JADPGA010000011.1"/>
</dbReference>
<evidence type="ECO:0000313" key="6">
    <source>
        <dbReference type="Proteomes" id="UP000434462"/>
    </source>
</evidence>
<organism evidence="3 6">
    <name type="scientific">Bacteroides uniformis</name>
    <dbReference type="NCBI Taxonomy" id="820"/>
    <lineage>
        <taxon>Bacteria</taxon>
        <taxon>Pseudomonadati</taxon>
        <taxon>Bacteroidota</taxon>
        <taxon>Bacteroidia</taxon>
        <taxon>Bacteroidales</taxon>
        <taxon>Bacteroidaceae</taxon>
        <taxon>Bacteroides</taxon>
    </lineage>
</organism>
<dbReference type="InterPro" id="IPR054231">
    <property type="entry name" value="DUF6956"/>
</dbReference>
<dbReference type="EMBL" id="WCUR01000063">
    <property type="protein sequence ID" value="KAB4113745.1"/>
    <property type="molecule type" value="Genomic_DNA"/>
</dbReference>
<dbReference type="Proteomes" id="UP000441711">
    <property type="component" value="Unassembled WGS sequence"/>
</dbReference>
<dbReference type="Pfam" id="PF22273">
    <property type="entry name" value="DUF6956"/>
    <property type="match status" value="1"/>
</dbReference>
<dbReference type="EMBL" id="WCTR01000010">
    <property type="protein sequence ID" value="KAB4211021.1"/>
    <property type="molecule type" value="Genomic_DNA"/>
</dbReference>
<evidence type="ECO:0000313" key="5">
    <source>
        <dbReference type="EMBL" id="KAB4211021.1"/>
    </source>
</evidence>
<sequence length="82" mass="9855">METTYETIIVTFDESIEKLNGIFDTTRQRWEVSTLKEWIESYDNTRFIQIGDNSAVITSKYNMPSIIVWLQRYTPITIWREK</sequence>
<comment type="caution">
    <text evidence="3">The sequence shown here is derived from an EMBL/GenBank/DDBJ whole genome shotgun (WGS) entry which is preliminary data.</text>
</comment>
<accession>A0A6I0L332</accession>
<reference evidence="6 7" key="1">
    <citation type="journal article" date="2019" name="Nat. Med.">
        <title>A library of human gut bacterial isolates paired with longitudinal multiomics data enables mechanistic microbiome research.</title>
        <authorList>
            <person name="Poyet M."/>
            <person name="Groussin M."/>
            <person name="Gibbons S.M."/>
            <person name="Avila-Pacheco J."/>
            <person name="Jiang X."/>
            <person name="Kearney S.M."/>
            <person name="Perrotta A.R."/>
            <person name="Berdy B."/>
            <person name="Zhao S."/>
            <person name="Lieberman T.D."/>
            <person name="Swanson P.K."/>
            <person name="Smith M."/>
            <person name="Roesemann S."/>
            <person name="Alexander J.E."/>
            <person name="Rich S.A."/>
            <person name="Livny J."/>
            <person name="Vlamakis H."/>
            <person name="Clish C."/>
            <person name="Bullock K."/>
            <person name="Deik A."/>
            <person name="Scott J."/>
            <person name="Pierce K.A."/>
            <person name="Xavier R.J."/>
            <person name="Alm E.J."/>
        </authorList>
    </citation>
    <scope>NUCLEOTIDE SEQUENCE [LARGE SCALE GENOMIC DNA]</scope>
    <source>
        <strain evidence="5 9">BIOML-A11</strain>
        <strain evidence="2 8">BIOML-A36</strain>
        <strain evidence="4 7">BIOML-A37</strain>
        <strain evidence="3 6">BIOML-A38</strain>
    </source>
</reference>
<proteinExistence type="predicted"/>